<dbReference type="Proteomes" id="UP000185210">
    <property type="component" value="Unassembled WGS sequence"/>
</dbReference>
<evidence type="ECO:0000313" key="2">
    <source>
        <dbReference type="Proteomes" id="UP000185210"/>
    </source>
</evidence>
<proteinExistence type="predicted"/>
<comment type="caution">
    <text evidence="1">The sequence shown here is derived from an EMBL/GenBank/DDBJ whole genome shotgun (WGS) entry which is preliminary data.</text>
</comment>
<reference evidence="1 2" key="1">
    <citation type="submission" date="2016-11" db="EMBL/GenBank/DDBJ databases">
        <authorList>
            <consortium name="Pathogen Informatics"/>
        </authorList>
    </citation>
    <scope>NUCLEOTIDE SEQUENCE [LARGE SCALE GENOMIC DNA]</scope>
    <source>
        <strain evidence="1 2">104</strain>
    </source>
</reference>
<evidence type="ECO:0000313" key="1">
    <source>
        <dbReference type="EMBL" id="SIB53063.1"/>
    </source>
</evidence>
<accession>A0AB38D2C2</accession>
<dbReference type="EMBL" id="FSHM01000006">
    <property type="protein sequence ID" value="SIB53063.1"/>
    <property type="molecule type" value="Genomic_DNA"/>
</dbReference>
<name>A0AB38D2C2_9MYCO</name>
<gene>
    <name evidence="1" type="ORF">SAMEA2070301_03968</name>
</gene>
<sequence length="66" mass="7142">MSAPITQVRIPFPADRPLMVRTVADLRPLLRGLVPPDATIFRADIGRDGILCHVALPEQLALTLAA</sequence>
<protein>
    <submittedName>
        <fullName evidence="1">Uncharacterized protein</fullName>
    </submittedName>
</protein>
<dbReference type="AlphaFoldDB" id="A0AB38D2C2"/>
<dbReference type="RefSeq" id="WP_052544194.1">
    <property type="nucleotide sequence ID" value="NZ_CAACXP010000004.1"/>
</dbReference>
<organism evidence="1 2">
    <name type="scientific">Mycobacteroides abscessus subsp. abscessus</name>
    <dbReference type="NCBI Taxonomy" id="1185650"/>
    <lineage>
        <taxon>Bacteria</taxon>
        <taxon>Bacillati</taxon>
        <taxon>Actinomycetota</taxon>
        <taxon>Actinomycetes</taxon>
        <taxon>Mycobacteriales</taxon>
        <taxon>Mycobacteriaceae</taxon>
        <taxon>Mycobacteroides</taxon>
        <taxon>Mycobacteroides abscessus</taxon>
    </lineage>
</organism>